<dbReference type="SUPFAM" id="SSF46785">
    <property type="entry name" value="Winged helix' DNA-binding domain"/>
    <property type="match status" value="1"/>
</dbReference>
<name>A0ABW0K7N0_9BACL</name>
<dbReference type="Pfam" id="PF02518">
    <property type="entry name" value="HATPase_c"/>
    <property type="match status" value="1"/>
</dbReference>
<dbReference type="InterPro" id="IPR036890">
    <property type="entry name" value="HATPase_C_sf"/>
</dbReference>
<keyword evidence="7" id="KW-0238">DNA-binding</keyword>
<evidence type="ECO:0000256" key="2">
    <source>
        <dbReference type="ARBA" id="ARBA00010708"/>
    </source>
</evidence>
<dbReference type="InterPro" id="IPR011991">
    <property type="entry name" value="ArsR-like_HTH"/>
</dbReference>
<keyword evidence="4" id="KW-0547">Nucleotide-binding</keyword>
<gene>
    <name evidence="10" type="ORF">ACFPOG_11225</name>
</gene>
<protein>
    <recommendedName>
        <fullName evidence="3">DNA topoisomerase (ATP-hydrolyzing)</fullName>
        <ecNumber evidence="3">5.6.2.2</ecNumber>
    </recommendedName>
</protein>
<evidence type="ECO:0000256" key="3">
    <source>
        <dbReference type="ARBA" id="ARBA00012895"/>
    </source>
</evidence>
<comment type="similarity">
    <text evidence="2">Belongs to the type II topoisomerase GyrB family.</text>
</comment>
<dbReference type="SUPFAM" id="SSF55874">
    <property type="entry name" value="ATPase domain of HSP90 chaperone/DNA topoisomerase II/histidine kinase"/>
    <property type="match status" value="1"/>
</dbReference>
<dbReference type="EMBL" id="JBHSMJ010000012">
    <property type="protein sequence ID" value="MFC5448838.1"/>
    <property type="molecule type" value="Genomic_DNA"/>
</dbReference>
<dbReference type="CDD" id="cd00090">
    <property type="entry name" value="HTH_ARSR"/>
    <property type="match status" value="1"/>
</dbReference>
<dbReference type="EC" id="5.6.2.2" evidence="3"/>
<proteinExistence type="inferred from homology"/>
<sequence length="378" mass="41563">MTTSQPRDYGAELDALTSQMNELRRLVTQLVGAPASGKMEIPNGAQVRSDELERENGALGSLFYSGHYHGQNRFRWDPQQRSVEQLLNLDSDKVAKVLAALAHKQRLDILMAVMREPLTGAEIVERLNMGTTGQLYHHTKALVSADLLVQEERGGKYSLPPHRSLPFLLLLAAGSDLLDASDYMELADARNEAGAYLAEKNGEYDAHQLLWSVIEYSIMEHQAGFCSEINLILHSERRITVSDNGRGIPTSALPGSDKTPVQAVLTALPRNPSASVTASAGLKGINMPVVNALSQQLSVEIRRNGKMFRQDYKHGIPQTELLVIGTTEETGTSITLLLDPEIFRSGFDPHIVKQHAAQLIANYPSLRIQVLQGTHSDT</sequence>
<comment type="catalytic activity">
    <reaction evidence="1">
        <text>ATP-dependent breakage, passage and rejoining of double-stranded DNA.</text>
        <dbReference type="EC" id="5.6.2.2"/>
    </reaction>
</comment>
<evidence type="ECO:0000256" key="1">
    <source>
        <dbReference type="ARBA" id="ARBA00000185"/>
    </source>
</evidence>
<dbReference type="InterPro" id="IPR036388">
    <property type="entry name" value="WH-like_DNA-bd_sf"/>
</dbReference>
<dbReference type="GO" id="GO:0005524">
    <property type="term" value="F:ATP binding"/>
    <property type="evidence" value="ECO:0007669"/>
    <property type="project" value="UniProtKB-KW"/>
</dbReference>
<dbReference type="PANTHER" id="PTHR45866">
    <property type="entry name" value="DNA GYRASE/TOPOISOMERASE SUBUNIT B"/>
    <property type="match status" value="1"/>
</dbReference>
<dbReference type="PANTHER" id="PTHR45866:SF1">
    <property type="entry name" value="DNA GYRASE SUBUNIT B, MITOCHONDRIAL"/>
    <property type="match status" value="1"/>
</dbReference>
<dbReference type="SMART" id="SM00418">
    <property type="entry name" value="HTH_ARSR"/>
    <property type="match status" value="1"/>
</dbReference>
<dbReference type="InterPro" id="IPR036390">
    <property type="entry name" value="WH_DNA-bd_sf"/>
</dbReference>
<keyword evidence="8" id="KW-0413">Isomerase</keyword>
<accession>A0ABW0K7N0</accession>
<keyword evidence="5 10" id="KW-0067">ATP-binding</keyword>
<evidence type="ECO:0000256" key="8">
    <source>
        <dbReference type="ARBA" id="ARBA00023235"/>
    </source>
</evidence>
<evidence type="ECO:0000256" key="6">
    <source>
        <dbReference type="ARBA" id="ARBA00023029"/>
    </source>
</evidence>
<evidence type="ECO:0000313" key="11">
    <source>
        <dbReference type="Proteomes" id="UP001596044"/>
    </source>
</evidence>
<dbReference type="InterPro" id="IPR001845">
    <property type="entry name" value="HTH_ArsR_DNA-bd_dom"/>
</dbReference>
<evidence type="ECO:0000259" key="9">
    <source>
        <dbReference type="SMART" id="SM00418"/>
    </source>
</evidence>
<reference evidence="11" key="1">
    <citation type="journal article" date="2019" name="Int. J. Syst. Evol. Microbiol.">
        <title>The Global Catalogue of Microorganisms (GCM) 10K type strain sequencing project: providing services to taxonomists for standard genome sequencing and annotation.</title>
        <authorList>
            <consortium name="The Broad Institute Genomics Platform"/>
            <consortium name="The Broad Institute Genome Sequencing Center for Infectious Disease"/>
            <person name="Wu L."/>
            <person name="Ma J."/>
        </authorList>
    </citation>
    <scope>NUCLEOTIDE SEQUENCE [LARGE SCALE GENOMIC DNA]</scope>
    <source>
        <strain evidence="11">KACC 11904</strain>
    </source>
</reference>
<keyword evidence="6" id="KW-0799">Topoisomerase</keyword>
<dbReference type="Gene3D" id="3.30.565.10">
    <property type="entry name" value="Histidine kinase-like ATPase, C-terminal domain"/>
    <property type="match status" value="1"/>
</dbReference>
<dbReference type="Proteomes" id="UP001596044">
    <property type="component" value="Unassembled WGS sequence"/>
</dbReference>
<organism evidence="10 11">
    <name type="scientific">Paenibacillus aestuarii</name>
    <dbReference type="NCBI Taxonomy" id="516965"/>
    <lineage>
        <taxon>Bacteria</taxon>
        <taxon>Bacillati</taxon>
        <taxon>Bacillota</taxon>
        <taxon>Bacilli</taxon>
        <taxon>Bacillales</taxon>
        <taxon>Paenibacillaceae</taxon>
        <taxon>Paenibacillus</taxon>
    </lineage>
</organism>
<dbReference type="PRINTS" id="PR00418">
    <property type="entry name" value="TPI2FAMILY"/>
</dbReference>
<evidence type="ECO:0000256" key="7">
    <source>
        <dbReference type="ARBA" id="ARBA00023125"/>
    </source>
</evidence>
<dbReference type="Gene3D" id="1.10.10.10">
    <property type="entry name" value="Winged helix-like DNA-binding domain superfamily/Winged helix DNA-binding domain"/>
    <property type="match status" value="1"/>
</dbReference>
<dbReference type="RefSeq" id="WP_270878678.1">
    <property type="nucleotide sequence ID" value="NZ_JAQFVF010000021.1"/>
</dbReference>
<evidence type="ECO:0000256" key="4">
    <source>
        <dbReference type="ARBA" id="ARBA00022741"/>
    </source>
</evidence>
<evidence type="ECO:0000256" key="5">
    <source>
        <dbReference type="ARBA" id="ARBA00022840"/>
    </source>
</evidence>
<evidence type="ECO:0000313" key="10">
    <source>
        <dbReference type="EMBL" id="MFC5448838.1"/>
    </source>
</evidence>
<dbReference type="InterPro" id="IPR003594">
    <property type="entry name" value="HATPase_dom"/>
</dbReference>
<keyword evidence="11" id="KW-1185">Reference proteome</keyword>
<feature type="domain" description="HTH arsR-type" evidence="9">
    <location>
        <begin position="96"/>
        <end position="170"/>
    </location>
</feature>
<comment type="caution">
    <text evidence="10">The sequence shown here is derived from an EMBL/GenBank/DDBJ whole genome shotgun (WGS) entry which is preliminary data.</text>
</comment>